<dbReference type="EMBL" id="CP039371">
    <property type="protein sequence ID" value="QCI14240.1"/>
    <property type="molecule type" value="Genomic_DNA"/>
</dbReference>
<evidence type="ECO:0000256" key="2">
    <source>
        <dbReference type="SAM" id="MobiDB-lite"/>
    </source>
</evidence>
<dbReference type="Proteomes" id="UP000298551">
    <property type="component" value="Chromosome"/>
</dbReference>
<dbReference type="RefSeq" id="WP_136916263.1">
    <property type="nucleotide sequence ID" value="NZ_CP039371.1"/>
</dbReference>
<feature type="compositionally biased region" description="Low complexity" evidence="2">
    <location>
        <begin position="296"/>
        <end position="315"/>
    </location>
</feature>
<name>A0A4D6XHF1_PSEPU</name>
<proteinExistence type="predicted"/>
<keyword evidence="1" id="KW-0175">Coiled coil</keyword>
<sequence length="648" mass="66546">MASTQVFTLGLGVTFTNPLGTAIEQLRRDFERLRRQADGTRLGRLIGEVIRLGLELGKVRQVERELALDQQQQHEEQIARLDDEVGAVERLRRHYLLLDQVLTGLARFKPLRIQSTLVVVQHSSLVMQHASVAASGQSQARPPAASPAKQDNAGAALRGAGAVAAIGGTAVAGGYVAREGMRRLPPDTRREITDLARKELRENSAGTIGKIGKALITGEDGEAKAKGVGGALGELGGRMFGTVLSGLFKSKWAKEYGADVLGPVGEGIGERVASLLYNWGSQDAKAQRDDGGKPGSEAADTPAAPAQEQPQSAASTIGTTAVVASGLVVVSGLGSDSATNTQMTIVSATSAHWHDSRTAFNGVSLRPGDEGRDAGTVAGEVDEAAPRGKAGDNARRGNGQPQGAEQSQALQEQAGDATLPTATASPPTAGTPLVFPLPGKPTLGASLHLPKAATLLKRVPGLAYLSAGLQAVDTYTSDGTTAQKLEGYGQAAGGLGGTLAGVAAGAALGSVVPVLGTVLGGLIGGVLGGMVGESAGSQLGRAVASFTGNDASVAGEGTATPAVQPVQVTEPIKSTSQSESASATPESLPTPPPIINQQFTFTANMPVTLNNNFDDPTTLQQLEAIARRVLDDLMRQARSVQMVDQPNP</sequence>
<feature type="coiled-coil region" evidence="1">
    <location>
        <begin position="23"/>
        <end position="91"/>
    </location>
</feature>
<accession>A0A4D6XHF1</accession>
<evidence type="ECO:0000313" key="3">
    <source>
        <dbReference type="EMBL" id="QCI14240.1"/>
    </source>
</evidence>
<reference evidence="4" key="1">
    <citation type="submission" date="2019-04" db="EMBL/GenBank/DDBJ databases">
        <title>Genome sequence of Pseudomonas putida 1290, an auxin catabolizing strain.</title>
        <authorList>
            <person name="Laird T.S."/>
            <person name="Leveau J.H.J."/>
        </authorList>
    </citation>
    <scope>NUCLEOTIDE SEQUENCE [LARGE SCALE GENOMIC DNA]</scope>
    <source>
        <strain evidence="4">1290</strain>
    </source>
</reference>
<dbReference type="PANTHER" id="PTHR21525">
    <property type="entry name" value="MOTILE SPERM PROTEIN"/>
    <property type="match status" value="1"/>
</dbReference>
<dbReference type="AlphaFoldDB" id="A0A4D6XHF1"/>
<feature type="compositionally biased region" description="Polar residues" evidence="2">
    <location>
        <begin position="572"/>
        <end position="587"/>
    </location>
</feature>
<organism evidence="3 4">
    <name type="scientific">Pseudomonas putida</name>
    <name type="common">Arthrobacter siderocapsulatus</name>
    <dbReference type="NCBI Taxonomy" id="303"/>
    <lineage>
        <taxon>Bacteria</taxon>
        <taxon>Pseudomonadati</taxon>
        <taxon>Pseudomonadota</taxon>
        <taxon>Gammaproteobacteria</taxon>
        <taxon>Pseudomonadales</taxon>
        <taxon>Pseudomonadaceae</taxon>
        <taxon>Pseudomonas</taxon>
    </lineage>
</organism>
<feature type="compositionally biased region" description="Polar residues" evidence="2">
    <location>
        <begin position="399"/>
        <end position="411"/>
    </location>
</feature>
<evidence type="ECO:0008006" key="5">
    <source>
        <dbReference type="Google" id="ProtNLM"/>
    </source>
</evidence>
<feature type="region of interest" description="Disordered" evidence="2">
    <location>
        <begin position="555"/>
        <end position="593"/>
    </location>
</feature>
<dbReference type="OrthoDB" id="8019720at2"/>
<gene>
    <name evidence="3" type="ORF">E6B08_24140</name>
</gene>
<evidence type="ECO:0000313" key="4">
    <source>
        <dbReference type="Proteomes" id="UP000298551"/>
    </source>
</evidence>
<feature type="compositionally biased region" description="Low complexity" evidence="2">
    <location>
        <begin position="417"/>
        <end position="432"/>
    </location>
</feature>
<feature type="region of interest" description="Disordered" evidence="2">
    <location>
        <begin position="283"/>
        <end position="315"/>
    </location>
</feature>
<protein>
    <recommendedName>
        <fullName evidence="5">Tail tape measure protein</fullName>
    </recommendedName>
</protein>
<evidence type="ECO:0000256" key="1">
    <source>
        <dbReference type="SAM" id="Coils"/>
    </source>
</evidence>
<feature type="compositionally biased region" description="Basic and acidic residues" evidence="2">
    <location>
        <begin position="384"/>
        <end position="395"/>
    </location>
</feature>
<feature type="region of interest" description="Disordered" evidence="2">
    <location>
        <begin position="360"/>
        <end position="433"/>
    </location>
</feature>
<dbReference type="PANTHER" id="PTHR21525:SF9">
    <property type="entry name" value="CHANNEL_COLICIN DOMAIN-CONTAINING PROTEIN"/>
    <property type="match status" value="1"/>
</dbReference>